<dbReference type="KEGG" id="dfe:Dfer_0573"/>
<proteinExistence type="predicted"/>
<dbReference type="EMBL" id="CP001619">
    <property type="protein sequence ID" value="ACT91838.1"/>
    <property type="molecule type" value="Genomic_DNA"/>
</dbReference>
<dbReference type="AlphaFoldDB" id="C6W0A4"/>
<dbReference type="Proteomes" id="UP000002011">
    <property type="component" value="Chromosome"/>
</dbReference>
<sequence>MIVSTAASAQDKIIVRDGKQIDAKVLGTDAKYVRYKRSDNPNGPDYFIFRSDVLKIEYQNTTEQKGEPLKMARETAGAPTTAASNDNIPAPAVSTATATEAAVIDIKLLEQKAAQYKKRGTIFLTAGTAAMIAGAVTLIKLNGDYGNYKREIQATNDAYTAWYRANYEKAPPAGDLQKQESFAKFASPGIYFGAAAVVGGLALDWLGIRNVKIARKAREELAQKRKTLSVRPFYQSGRKTAGIRIALSF</sequence>
<reference evidence="2 3" key="1">
    <citation type="journal article" date="2009" name="Stand. Genomic Sci.">
        <title>Complete genome sequence of Dyadobacter fermentans type strain (NS114).</title>
        <authorList>
            <person name="Lang E."/>
            <person name="Lapidus A."/>
            <person name="Chertkov O."/>
            <person name="Brettin T."/>
            <person name="Detter J.C."/>
            <person name="Han C."/>
            <person name="Copeland A."/>
            <person name="Glavina Del Rio T."/>
            <person name="Nolan M."/>
            <person name="Chen F."/>
            <person name="Lucas S."/>
            <person name="Tice H."/>
            <person name="Cheng J.F."/>
            <person name="Land M."/>
            <person name="Hauser L."/>
            <person name="Chang Y.J."/>
            <person name="Jeffries C.D."/>
            <person name="Kopitz M."/>
            <person name="Bruce D."/>
            <person name="Goodwin L."/>
            <person name="Pitluck S."/>
            <person name="Ovchinnikova G."/>
            <person name="Pati A."/>
            <person name="Ivanova N."/>
            <person name="Mavrommatis K."/>
            <person name="Chen A."/>
            <person name="Palaniappan K."/>
            <person name="Chain P."/>
            <person name="Bristow J."/>
            <person name="Eisen J.A."/>
            <person name="Markowitz V."/>
            <person name="Hugenholtz P."/>
            <person name="Goker M."/>
            <person name="Rohde M."/>
            <person name="Kyrpides N.C."/>
            <person name="Klenk H.P."/>
        </authorList>
    </citation>
    <scope>NUCLEOTIDE SEQUENCE [LARGE SCALE GENOMIC DNA]</scope>
    <source>
        <strain evidence="3">ATCC 700827 / DSM 18053 / CIP 107007 / KCTC 52180 / NS114</strain>
    </source>
</reference>
<keyword evidence="3" id="KW-1185">Reference proteome</keyword>
<keyword evidence="1" id="KW-1133">Transmembrane helix</keyword>
<keyword evidence="1" id="KW-0472">Membrane</keyword>
<accession>C6W0A4</accession>
<dbReference type="RefSeq" id="WP_015810095.1">
    <property type="nucleotide sequence ID" value="NC_013037.1"/>
</dbReference>
<name>C6W0A4_DYAFD</name>
<gene>
    <name evidence="2" type="ordered locus">Dfer_0573</name>
</gene>
<organism evidence="2 3">
    <name type="scientific">Dyadobacter fermentans (strain ATCC 700827 / DSM 18053 / CIP 107007 / KCTC 52180 / NS114)</name>
    <dbReference type="NCBI Taxonomy" id="471854"/>
    <lineage>
        <taxon>Bacteria</taxon>
        <taxon>Pseudomonadati</taxon>
        <taxon>Bacteroidota</taxon>
        <taxon>Cytophagia</taxon>
        <taxon>Cytophagales</taxon>
        <taxon>Spirosomataceae</taxon>
        <taxon>Dyadobacter</taxon>
    </lineage>
</organism>
<dbReference type="HOGENOM" id="CLU_1114429_0_0_10"/>
<dbReference type="STRING" id="471854.Dfer_0573"/>
<evidence type="ECO:0000313" key="2">
    <source>
        <dbReference type="EMBL" id="ACT91838.1"/>
    </source>
</evidence>
<feature type="transmembrane region" description="Helical" evidence="1">
    <location>
        <begin position="190"/>
        <end position="208"/>
    </location>
</feature>
<evidence type="ECO:0000256" key="1">
    <source>
        <dbReference type="SAM" id="Phobius"/>
    </source>
</evidence>
<feature type="transmembrane region" description="Helical" evidence="1">
    <location>
        <begin position="121"/>
        <end position="139"/>
    </location>
</feature>
<protein>
    <submittedName>
        <fullName evidence="2">Uncharacterized protein</fullName>
    </submittedName>
</protein>
<evidence type="ECO:0000313" key="3">
    <source>
        <dbReference type="Proteomes" id="UP000002011"/>
    </source>
</evidence>
<keyword evidence="1" id="KW-0812">Transmembrane</keyword>